<comment type="caution">
    <text evidence="3">The sequence shown here is derived from an EMBL/GenBank/DDBJ whole genome shotgun (WGS) entry which is preliminary data.</text>
</comment>
<dbReference type="InterPro" id="IPR051563">
    <property type="entry name" value="Glycosyl_Hydrolase_51"/>
</dbReference>
<keyword evidence="4" id="KW-1185">Reference proteome</keyword>
<reference evidence="3" key="1">
    <citation type="submission" date="2022-11" db="EMBL/GenBank/DDBJ databases">
        <authorList>
            <person name="Hyden B.L."/>
            <person name="Feng K."/>
            <person name="Yates T."/>
            <person name="Jawdy S."/>
            <person name="Smart L.B."/>
            <person name="Muchero W."/>
        </authorList>
    </citation>
    <scope>NUCLEOTIDE SEQUENCE</scope>
    <source>
        <tissue evidence="3">Shoot tip</tissue>
    </source>
</reference>
<protein>
    <submittedName>
        <fullName evidence="3">Uncharacterized protein</fullName>
    </submittedName>
</protein>
<keyword evidence="1" id="KW-0677">Repeat</keyword>
<dbReference type="NCBIfam" id="TIGR00756">
    <property type="entry name" value="PPR"/>
    <property type="match status" value="1"/>
</dbReference>
<dbReference type="AlphaFoldDB" id="A0A9Q0VJI9"/>
<dbReference type="InterPro" id="IPR002885">
    <property type="entry name" value="PPR_rpt"/>
</dbReference>
<dbReference type="PROSITE" id="PS51375">
    <property type="entry name" value="PPR"/>
    <property type="match status" value="1"/>
</dbReference>
<dbReference type="Pfam" id="PF13041">
    <property type="entry name" value="PPR_2"/>
    <property type="match status" value="1"/>
</dbReference>
<evidence type="ECO:0000313" key="4">
    <source>
        <dbReference type="Proteomes" id="UP001151529"/>
    </source>
</evidence>
<dbReference type="Gene3D" id="1.25.40.10">
    <property type="entry name" value="Tetratricopeptide repeat domain"/>
    <property type="match status" value="1"/>
</dbReference>
<accession>A0A9Q0VJI9</accession>
<evidence type="ECO:0000256" key="1">
    <source>
        <dbReference type="ARBA" id="ARBA00022737"/>
    </source>
</evidence>
<evidence type="ECO:0000313" key="3">
    <source>
        <dbReference type="EMBL" id="KAJ6749553.1"/>
    </source>
</evidence>
<proteinExistence type="predicted"/>
<feature type="repeat" description="PPR" evidence="2">
    <location>
        <begin position="9"/>
        <end position="43"/>
    </location>
</feature>
<dbReference type="GO" id="GO:0046556">
    <property type="term" value="F:alpha-L-arabinofuranosidase activity"/>
    <property type="evidence" value="ECO:0007669"/>
    <property type="project" value="TreeGrafter"/>
</dbReference>
<dbReference type="OrthoDB" id="1709053at2759"/>
<gene>
    <name evidence="3" type="ORF">OIU85_000215</name>
</gene>
<sequence>MARDGCPPDDCSYNVIVRGFLRNNGASRAEQLFQEMFDRGFSADAQTRTLVADLLSKDDNLGLKRLLGESEFCQGNYLKFKDAISSAYPDIKIISNCDGSSHLLDHPADYYDFHGTDTERNFSMKVESRCNCFQLVKALWNSELLGSITLQRVKWSNSS</sequence>
<organism evidence="3 4">
    <name type="scientific">Salix viminalis</name>
    <name type="common">Common osier</name>
    <name type="synonym">Basket willow</name>
    <dbReference type="NCBI Taxonomy" id="40686"/>
    <lineage>
        <taxon>Eukaryota</taxon>
        <taxon>Viridiplantae</taxon>
        <taxon>Streptophyta</taxon>
        <taxon>Embryophyta</taxon>
        <taxon>Tracheophyta</taxon>
        <taxon>Spermatophyta</taxon>
        <taxon>Magnoliopsida</taxon>
        <taxon>eudicotyledons</taxon>
        <taxon>Gunneridae</taxon>
        <taxon>Pentapetalae</taxon>
        <taxon>rosids</taxon>
        <taxon>fabids</taxon>
        <taxon>Malpighiales</taxon>
        <taxon>Salicaceae</taxon>
        <taxon>Saliceae</taxon>
        <taxon>Salix</taxon>
    </lineage>
</organism>
<dbReference type="EMBL" id="JAPFFL010000001">
    <property type="protein sequence ID" value="KAJ6749553.1"/>
    <property type="molecule type" value="Genomic_DNA"/>
</dbReference>
<dbReference type="PANTHER" id="PTHR31776:SF0">
    <property type="entry name" value="ALPHA-L-ARABINOFURANOSIDASE 1"/>
    <property type="match status" value="1"/>
</dbReference>
<dbReference type="PANTHER" id="PTHR31776">
    <property type="entry name" value="ALPHA-L-ARABINOFURANOSIDASE 1"/>
    <property type="match status" value="1"/>
</dbReference>
<dbReference type="InterPro" id="IPR011990">
    <property type="entry name" value="TPR-like_helical_dom_sf"/>
</dbReference>
<reference evidence="3" key="2">
    <citation type="journal article" date="2023" name="Int. J. Mol. Sci.">
        <title>De Novo Assembly and Annotation of 11 Diverse Shrub Willow (Salix) Genomes Reveals Novel Gene Organization in Sex-Linked Regions.</title>
        <authorList>
            <person name="Hyden B."/>
            <person name="Feng K."/>
            <person name="Yates T.B."/>
            <person name="Jawdy S."/>
            <person name="Cereghino C."/>
            <person name="Smart L.B."/>
            <person name="Muchero W."/>
        </authorList>
    </citation>
    <scope>NUCLEOTIDE SEQUENCE [LARGE SCALE GENOMIC DNA]</scope>
    <source>
        <tissue evidence="3">Shoot tip</tissue>
    </source>
</reference>
<evidence type="ECO:0000256" key="2">
    <source>
        <dbReference type="PROSITE-ProRule" id="PRU00708"/>
    </source>
</evidence>
<name>A0A9Q0VJI9_SALVM</name>
<dbReference type="Proteomes" id="UP001151529">
    <property type="component" value="Chromosome 16"/>
</dbReference>